<accession>A0A8A4ZEP2</accession>
<dbReference type="InterPro" id="IPR035906">
    <property type="entry name" value="MetI-like_sf"/>
</dbReference>
<evidence type="ECO:0000313" key="11">
    <source>
        <dbReference type="EMBL" id="QTE28168.1"/>
    </source>
</evidence>
<keyword evidence="4" id="KW-1003">Cell membrane</keyword>
<keyword evidence="3" id="KW-0813">Transport</keyword>
<dbReference type="PROSITE" id="PS50928">
    <property type="entry name" value="ABC_TM1"/>
    <property type="match status" value="1"/>
</dbReference>
<dbReference type="Gene3D" id="1.10.3720.10">
    <property type="entry name" value="MetI-like"/>
    <property type="match status" value="1"/>
</dbReference>
<comment type="subcellular location">
    <subcellularLocation>
        <location evidence="1">Cell membrane</location>
        <topology evidence="1">Multi-pass membrane protein</topology>
    </subcellularLocation>
</comment>
<gene>
    <name evidence="11" type="ORF">J4E96_12290</name>
</gene>
<dbReference type="CDD" id="cd06261">
    <property type="entry name" value="TM_PBP2"/>
    <property type="match status" value="1"/>
</dbReference>
<name>A0A8A4ZEP2_9MICO</name>
<evidence type="ECO:0000256" key="3">
    <source>
        <dbReference type="ARBA" id="ARBA00022448"/>
    </source>
</evidence>
<dbReference type="KEGG" id="psic:J4E96_12290"/>
<dbReference type="AlphaFoldDB" id="A0A8A4ZEP2"/>
<feature type="transmembrane region" description="Helical" evidence="9">
    <location>
        <begin position="229"/>
        <end position="251"/>
    </location>
</feature>
<evidence type="ECO:0000313" key="12">
    <source>
        <dbReference type="Proteomes" id="UP000663937"/>
    </source>
</evidence>
<feature type="transmembrane region" description="Helical" evidence="9">
    <location>
        <begin position="101"/>
        <end position="122"/>
    </location>
</feature>
<dbReference type="GO" id="GO:0005886">
    <property type="term" value="C:plasma membrane"/>
    <property type="evidence" value="ECO:0007669"/>
    <property type="project" value="UniProtKB-SubCell"/>
</dbReference>
<evidence type="ECO:0000256" key="1">
    <source>
        <dbReference type="ARBA" id="ARBA00004651"/>
    </source>
</evidence>
<dbReference type="GO" id="GO:0055085">
    <property type="term" value="P:transmembrane transport"/>
    <property type="evidence" value="ECO:0007669"/>
    <property type="project" value="InterPro"/>
</dbReference>
<dbReference type="PANTHER" id="PTHR42929">
    <property type="entry name" value="INNER MEMBRANE ABC TRANSPORTER PERMEASE PROTEIN YDCU-RELATED-RELATED"/>
    <property type="match status" value="1"/>
</dbReference>
<sequence length="321" mass="33072">MTGSDLATGPAAPPSRRTLRSGARPAPPLPGQVRRPAGPRLRRPSGAVLALVPFLAFIAVFLLWPTAAVVIKAITPGGSLGVSTLVRAVSGPYRSAFENSLALAGASAVIGGAVGLALAFAVRGLERPGWLRPAIDSWSSVASQLGGVPLAFAFVATIGTQGVVTKALNGLGIDLAGSGFSLATLAGLTIVYLYFQIPLMFLVVMPAVAGLRTTWREAASLMGAGPARYWATVAGPILAPSVLGGMLLLFINAFSAYATAYVLSSSGQLVPLQIRFVLQGNVITGEQDLGYALVTWTVALLAVGLVGMSLLQRRAARWSRA</sequence>
<protein>
    <submittedName>
        <fullName evidence="11">ABC transporter permease</fullName>
    </submittedName>
</protein>
<reference evidence="11" key="1">
    <citation type="submission" date="2021-03" db="EMBL/GenBank/DDBJ databases">
        <title>Pengzhenrongella sicca gen. nov., sp. nov., a new member of suborder Micrococcineae isolated from High-Arctic tundra soil.</title>
        <authorList>
            <person name="Peng F."/>
        </authorList>
    </citation>
    <scope>NUCLEOTIDE SEQUENCE</scope>
    <source>
        <strain evidence="11">LRZ-2</strain>
    </source>
</reference>
<evidence type="ECO:0000256" key="5">
    <source>
        <dbReference type="ARBA" id="ARBA00022692"/>
    </source>
</evidence>
<feature type="region of interest" description="Disordered" evidence="8">
    <location>
        <begin position="1"/>
        <end position="40"/>
    </location>
</feature>
<feature type="transmembrane region" description="Helical" evidence="9">
    <location>
        <begin position="142"/>
        <end position="164"/>
    </location>
</feature>
<keyword evidence="12" id="KW-1185">Reference proteome</keyword>
<feature type="transmembrane region" description="Helical" evidence="9">
    <location>
        <begin position="290"/>
        <end position="311"/>
    </location>
</feature>
<dbReference type="PANTHER" id="PTHR42929:SF1">
    <property type="entry name" value="INNER MEMBRANE ABC TRANSPORTER PERMEASE PROTEIN YDCU-RELATED"/>
    <property type="match status" value="1"/>
</dbReference>
<dbReference type="EMBL" id="CP071868">
    <property type="protein sequence ID" value="QTE28168.1"/>
    <property type="molecule type" value="Genomic_DNA"/>
</dbReference>
<feature type="domain" description="ABC transmembrane type-1" evidence="10">
    <location>
        <begin position="97"/>
        <end position="312"/>
    </location>
</feature>
<feature type="transmembrane region" description="Helical" evidence="9">
    <location>
        <begin position="44"/>
        <end position="64"/>
    </location>
</feature>
<evidence type="ECO:0000259" key="10">
    <source>
        <dbReference type="PROSITE" id="PS50928"/>
    </source>
</evidence>
<keyword evidence="7 9" id="KW-0472">Membrane</keyword>
<feature type="transmembrane region" description="Helical" evidence="9">
    <location>
        <begin position="185"/>
        <end position="209"/>
    </location>
</feature>
<dbReference type="InterPro" id="IPR000515">
    <property type="entry name" value="MetI-like"/>
</dbReference>
<dbReference type="SUPFAM" id="SSF161098">
    <property type="entry name" value="MetI-like"/>
    <property type="match status" value="1"/>
</dbReference>
<evidence type="ECO:0000256" key="8">
    <source>
        <dbReference type="SAM" id="MobiDB-lite"/>
    </source>
</evidence>
<dbReference type="RefSeq" id="WP_227422396.1">
    <property type="nucleotide sequence ID" value="NZ_CP071868.1"/>
</dbReference>
<evidence type="ECO:0000256" key="2">
    <source>
        <dbReference type="ARBA" id="ARBA00007069"/>
    </source>
</evidence>
<keyword evidence="6 9" id="KW-1133">Transmembrane helix</keyword>
<evidence type="ECO:0000256" key="9">
    <source>
        <dbReference type="SAM" id="Phobius"/>
    </source>
</evidence>
<dbReference type="Proteomes" id="UP000663937">
    <property type="component" value="Chromosome"/>
</dbReference>
<organism evidence="11 12">
    <name type="scientific">Pengzhenrongella sicca</name>
    <dbReference type="NCBI Taxonomy" id="2819238"/>
    <lineage>
        <taxon>Bacteria</taxon>
        <taxon>Bacillati</taxon>
        <taxon>Actinomycetota</taxon>
        <taxon>Actinomycetes</taxon>
        <taxon>Micrococcales</taxon>
        <taxon>Pengzhenrongella</taxon>
    </lineage>
</organism>
<comment type="similarity">
    <text evidence="2">Belongs to the binding-protein-dependent transport system permease family. CysTW subfamily.</text>
</comment>
<evidence type="ECO:0000256" key="7">
    <source>
        <dbReference type="ARBA" id="ARBA00023136"/>
    </source>
</evidence>
<evidence type="ECO:0000256" key="4">
    <source>
        <dbReference type="ARBA" id="ARBA00022475"/>
    </source>
</evidence>
<keyword evidence="5 9" id="KW-0812">Transmembrane</keyword>
<proteinExistence type="inferred from homology"/>
<evidence type="ECO:0000256" key="6">
    <source>
        <dbReference type="ARBA" id="ARBA00022989"/>
    </source>
</evidence>